<evidence type="ECO:0000256" key="6">
    <source>
        <dbReference type="ARBA" id="ARBA00023242"/>
    </source>
</evidence>
<dbReference type="OrthoDB" id="1849108at2759"/>
<dbReference type="SMART" id="SM00380">
    <property type="entry name" value="AP2"/>
    <property type="match status" value="1"/>
</dbReference>
<comment type="subcellular location">
    <subcellularLocation>
        <location evidence="1">Nucleus</location>
    </subcellularLocation>
</comment>
<comment type="caution">
    <text evidence="9">The sequence shown here is derived from an EMBL/GenBank/DDBJ whole genome shotgun (WGS) entry which is preliminary data.</text>
</comment>
<gene>
    <name evidence="9" type="ORF">NE237_017193</name>
</gene>
<evidence type="ECO:0000313" key="10">
    <source>
        <dbReference type="Proteomes" id="UP001141806"/>
    </source>
</evidence>
<sequence length="217" mass="24128">MSYSQEVSSQGDQKRFKGVRRRKWGKWVSEIRVPGTRERLWLGSYSNPEAAAIAYDTATFCLRGPSSVTHLNFPMYLPNSLQTDMSPRSIQTAATNAAMAIDFELARRAPEAVDDTVQEGAILQVPSSVTHLNFLETDMSPRSIQTTATNATRAIDFELARRAPGGAHNTIQEGAMQVLESRIFEEMDHNPGMYEGGHLREGEALNISVDDFEIYQG</sequence>
<dbReference type="InterPro" id="IPR051032">
    <property type="entry name" value="AP2/ERF_TF_ERF_subfamily"/>
</dbReference>
<evidence type="ECO:0000259" key="8">
    <source>
        <dbReference type="PROSITE" id="PS51032"/>
    </source>
</evidence>
<dbReference type="GO" id="GO:0003700">
    <property type="term" value="F:DNA-binding transcription factor activity"/>
    <property type="evidence" value="ECO:0007669"/>
    <property type="project" value="InterPro"/>
</dbReference>
<organism evidence="9 10">
    <name type="scientific">Protea cynaroides</name>
    <dbReference type="NCBI Taxonomy" id="273540"/>
    <lineage>
        <taxon>Eukaryota</taxon>
        <taxon>Viridiplantae</taxon>
        <taxon>Streptophyta</taxon>
        <taxon>Embryophyta</taxon>
        <taxon>Tracheophyta</taxon>
        <taxon>Spermatophyta</taxon>
        <taxon>Magnoliopsida</taxon>
        <taxon>Proteales</taxon>
        <taxon>Proteaceae</taxon>
        <taxon>Protea</taxon>
    </lineage>
</organism>
<dbReference type="Pfam" id="PF00847">
    <property type="entry name" value="AP2"/>
    <property type="match status" value="1"/>
</dbReference>
<dbReference type="PANTHER" id="PTHR31985">
    <property type="entry name" value="ETHYLENE-RESPONSIVE TRANSCRIPTION FACTOR ERF042-RELATED"/>
    <property type="match status" value="1"/>
</dbReference>
<dbReference type="PRINTS" id="PR00367">
    <property type="entry name" value="ETHRSPELEMNT"/>
</dbReference>
<dbReference type="CDD" id="cd00018">
    <property type="entry name" value="AP2"/>
    <property type="match status" value="1"/>
</dbReference>
<dbReference type="InterPro" id="IPR036955">
    <property type="entry name" value="AP2/ERF_dom_sf"/>
</dbReference>
<dbReference type="Proteomes" id="UP001141806">
    <property type="component" value="Unassembled WGS sequence"/>
</dbReference>
<evidence type="ECO:0000256" key="3">
    <source>
        <dbReference type="ARBA" id="ARBA00023125"/>
    </source>
</evidence>
<evidence type="ECO:0000256" key="5">
    <source>
        <dbReference type="ARBA" id="ARBA00023163"/>
    </source>
</evidence>
<evidence type="ECO:0000256" key="4">
    <source>
        <dbReference type="ARBA" id="ARBA00023159"/>
    </source>
</evidence>
<keyword evidence="4" id="KW-0010">Activator</keyword>
<accession>A0A9Q0K7K3</accession>
<dbReference type="PANTHER" id="PTHR31985:SF45">
    <property type="entry name" value="ETHYLENE-RESPONSIVE TRANSCRIPTION FACTOR ERF020"/>
    <property type="match status" value="1"/>
</dbReference>
<dbReference type="AlphaFoldDB" id="A0A9Q0K7K3"/>
<keyword evidence="6" id="KW-0539">Nucleus</keyword>
<dbReference type="Gene3D" id="3.30.730.10">
    <property type="entry name" value="AP2/ERF domain"/>
    <property type="match status" value="1"/>
</dbReference>
<keyword evidence="10" id="KW-1185">Reference proteome</keyword>
<proteinExistence type="inferred from homology"/>
<feature type="domain" description="AP2/ERF" evidence="8">
    <location>
        <begin position="15"/>
        <end position="74"/>
    </location>
</feature>
<name>A0A9Q0K7K3_9MAGN</name>
<evidence type="ECO:0000313" key="9">
    <source>
        <dbReference type="EMBL" id="KAJ4965344.1"/>
    </source>
</evidence>
<reference evidence="9" key="1">
    <citation type="journal article" date="2023" name="Plant J.">
        <title>The genome of the king protea, Protea cynaroides.</title>
        <authorList>
            <person name="Chang J."/>
            <person name="Duong T.A."/>
            <person name="Schoeman C."/>
            <person name="Ma X."/>
            <person name="Roodt D."/>
            <person name="Barker N."/>
            <person name="Li Z."/>
            <person name="Van de Peer Y."/>
            <person name="Mizrachi E."/>
        </authorList>
    </citation>
    <scope>NUCLEOTIDE SEQUENCE</scope>
    <source>
        <tissue evidence="9">Young leaves</tissue>
    </source>
</reference>
<keyword evidence="3" id="KW-0238">DNA-binding</keyword>
<protein>
    <recommendedName>
        <fullName evidence="8">AP2/ERF domain-containing protein</fullName>
    </recommendedName>
</protein>
<evidence type="ECO:0000256" key="7">
    <source>
        <dbReference type="ARBA" id="ARBA00024343"/>
    </source>
</evidence>
<dbReference type="GO" id="GO:0005634">
    <property type="term" value="C:nucleus"/>
    <property type="evidence" value="ECO:0007669"/>
    <property type="project" value="UniProtKB-SubCell"/>
</dbReference>
<evidence type="ECO:0000256" key="1">
    <source>
        <dbReference type="ARBA" id="ARBA00004123"/>
    </source>
</evidence>
<dbReference type="GO" id="GO:0003677">
    <property type="term" value="F:DNA binding"/>
    <property type="evidence" value="ECO:0007669"/>
    <property type="project" value="UniProtKB-KW"/>
</dbReference>
<dbReference type="SUPFAM" id="SSF54171">
    <property type="entry name" value="DNA-binding domain"/>
    <property type="match status" value="1"/>
</dbReference>
<keyword evidence="5" id="KW-0804">Transcription</keyword>
<dbReference type="InterPro" id="IPR001471">
    <property type="entry name" value="AP2/ERF_dom"/>
</dbReference>
<keyword evidence="2" id="KW-0805">Transcription regulation</keyword>
<evidence type="ECO:0000256" key="2">
    <source>
        <dbReference type="ARBA" id="ARBA00023015"/>
    </source>
</evidence>
<comment type="similarity">
    <text evidence="7">Belongs to the AP2/ERF transcription factor family. ERF subfamily.</text>
</comment>
<dbReference type="PROSITE" id="PS51032">
    <property type="entry name" value="AP2_ERF"/>
    <property type="match status" value="1"/>
</dbReference>
<dbReference type="InterPro" id="IPR016177">
    <property type="entry name" value="DNA-bd_dom_sf"/>
</dbReference>
<dbReference type="EMBL" id="JAMYWD010000007">
    <property type="protein sequence ID" value="KAJ4965344.1"/>
    <property type="molecule type" value="Genomic_DNA"/>
</dbReference>